<dbReference type="SUPFAM" id="SSF50965">
    <property type="entry name" value="Galactose oxidase, central domain"/>
    <property type="match status" value="1"/>
</dbReference>
<name>A0ABY6KJI0_9ARAC</name>
<evidence type="ECO:0000256" key="2">
    <source>
        <dbReference type="ARBA" id="ARBA00022737"/>
    </source>
</evidence>
<dbReference type="Pfam" id="PF00651">
    <property type="entry name" value="BTB"/>
    <property type="match status" value="1"/>
</dbReference>
<dbReference type="SUPFAM" id="SSF117281">
    <property type="entry name" value="Kelch motif"/>
    <property type="match status" value="1"/>
</dbReference>
<reference evidence="4 5" key="1">
    <citation type="submission" date="2022-01" db="EMBL/GenBank/DDBJ databases">
        <title>A chromosomal length assembly of Cordylochernes scorpioides.</title>
        <authorList>
            <person name="Zeh D."/>
            <person name="Zeh J."/>
        </authorList>
    </citation>
    <scope>NUCLEOTIDE SEQUENCE [LARGE SCALE GENOMIC DNA]</scope>
    <source>
        <strain evidence="4">IN4F17</strain>
        <tissue evidence="4">Whole Body</tissue>
    </source>
</reference>
<gene>
    <name evidence="4" type="ORF">LAZ67_5000217</name>
</gene>
<dbReference type="InterPro" id="IPR011043">
    <property type="entry name" value="Gal_Oxase/kelch_b-propeller"/>
</dbReference>
<dbReference type="InterPro" id="IPR000210">
    <property type="entry name" value="BTB/POZ_dom"/>
</dbReference>
<dbReference type="Gene3D" id="1.25.40.420">
    <property type="match status" value="1"/>
</dbReference>
<dbReference type="Proteomes" id="UP001235939">
    <property type="component" value="Chromosome 05"/>
</dbReference>
<evidence type="ECO:0000256" key="1">
    <source>
        <dbReference type="ARBA" id="ARBA00022441"/>
    </source>
</evidence>
<sequence length="766" mass="86796">MDTELAAMQQLPSTHHAKLGIHAFHLWAQNNMTDITVRVGNHSFQAHKAVLTCYCPFLKRNLLLPGLEDVKGVELHNMTPSAFEVLLVYMYTGKLKLKCANIGEVYRASRLLQMREITKVCTDILSGKIGGILSILYLYVTAKKLQVTAAWAKAYRVLGTRFEQVGGGGLLYEFSLWMAASREFLELEVDFVSELLCVNPIGASSEISVFLAALHWLDFAYLEREAMVDRIMGCVRFPLMTPREILACYHPPLLPGIIEIPVIKLMLLKATCYIMAKTEDKAIYFRQLSCIPRQYMCYEPTLLWDLSIYDPFYCTPNDMEMAAILIQSYFRGYRSRKYINVRMAMRMEAAPLIQAYFRGYLARKKYGGFLQRYRSGSCDNYLPDNGSQDPFLSHLLRVPSRSVTFTDHLAQDGVREGGLKLCHDECILVFGGFDPFRIDDISSASTVLRYSSKKNKWEKVLKMPVPRHHHRSVYCNNFVYIIGGCDPRDMLSNGEMVPTNACMALNVEKLTWKKMPSMQNCRMYHSAVLHETNIFVVGGRNELGWMLATVEVYDTVCTGWFDLTPMRCPKMGMAAVHTGTLIWIIGGLVQGIKDPKVFVVPEVECYDPVCKMWLNPRPELPYPRAFSAGITCNRQVLVIGGLCLNSVLKQRHLDSMKDVLYYNQNWRSLVNLRLPAHDMAVTCMESSVYCIGGLSTMKGSAMAEVYKLELPIGRKWTDCCPLPSALVGMTAVTLPPANRGYKASQEAVHICNFRNFCNRDHTLAKT</sequence>
<dbReference type="CDD" id="cd23767">
    <property type="entry name" value="IQCD"/>
    <property type="match status" value="1"/>
</dbReference>
<protein>
    <recommendedName>
        <fullName evidence="3">BTB domain-containing protein</fullName>
    </recommendedName>
</protein>
<dbReference type="Pfam" id="PF00612">
    <property type="entry name" value="IQ"/>
    <property type="match status" value="2"/>
</dbReference>
<dbReference type="InterPro" id="IPR011705">
    <property type="entry name" value="BACK"/>
</dbReference>
<dbReference type="PROSITE" id="PS50097">
    <property type="entry name" value="BTB"/>
    <property type="match status" value="1"/>
</dbReference>
<dbReference type="InterPro" id="IPR027417">
    <property type="entry name" value="P-loop_NTPase"/>
</dbReference>
<dbReference type="InterPro" id="IPR015915">
    <property type="entry name" value="Kelch-typ_b-propeller"/>
</dbReference>
<keyword evidence="5" id="KW-1185">Reference proteome</keyword>
<dbReference type="SMART" id="SM00612">
    <property type="entry name" value="Kelch"/>
    <property type="match status" value="5"/>
</dbReference>
<dbReference type="SMART" id="SM00225">
    <property type="entry name" value="BTB"/>
    <property type="match status" value="1"/>
</dbReference>
<dbReference type="SMART" id="SM00015">
    <property type="entry name" value="IQ"/>
    <property type="match status" value="2"/>
</dbReference>
<dbReference type="InterPro" id="IPR000048">
    <property type="entry name" value="IQ_motif_EF-hand-BS"/>
</dbReference>
<dbReference type="PANTHER" id="PTHR45632:SF3">
    <property type="entry name" value="KELCH-LIKE PROTEIN 32"/>
    <property type="match status" value="1"/>
</dbReference>
<evidence type="ECO:0000259" key="3">
    <source>
        <dbReference type="PROSITE" id="PS50097"/>
    </source>
</evidence>
<dbReference type="Pfam" id="PF07707">
    <property type="entry name" value="BACK"/>
    <property type="match status" value="1"/>
</dbReference>
<dbReference type="InterPro" id="IPR006652">
    <property type="entry name" value="Kelch_1"/>
</dbReference>
<dbReference type="InterPro" id="IPR011333">
    <property type="entry name" value="SKP1/BTB/POZ_sf"/>
</dbReference>
<feature type="domain" description="BTB" evidence="3">
    <location>
        <begin position="33"/>
        <end position="99"/>
    </location>
</feature>
<dbReference type="Gene3D" id="3.30.710.10">
    <property type="entry name" value="Potassium Channel Kv1.1, Chain A"/>
    <property type="match status" value="1"/>
</dbReference>
<dbReference type="Gene3D" id="2.120.10.80">
    <property type="entry name" value="Kelch-type beta propeller"/>
    <property type="match status" value="2"/>
</dbReference>
<dbReference type="SUPFAM" id="SSF54695">
    <property type="entry name" value="POZ domain"/>
    <property type="match status" value="1"/>
</dbReference>
<dbReference type="Gene3D" id="1.20.5.190">
    <property type="match status" value="1"/>
</dbReference>
<dbReference type="SMART" id="SM00875">
    <property type="entry name" value="BACK"/>
    <property type="match status" value="1"/>
</dbReference>
<proteinExistence type="predicted"/>
<dbReference type="CDD" id="cd18186">
    <property type="entry name" value="BTB_POZ_ZBTB_KLHL-like"/>
    <property type="match status" value="1"/>
</dbReference>
<evidence type="ECO:0000313" key="4">
    <source>
        <dbReference type="EMBL" id="UYV67320.1"/>
    </source>
</evidence>
<dbReference type="PANTHER" id="PTHR45632">
    <property type="entry name" value="LD33804P"/>
    <property type="match status" value="1"/>
</dbReference>
<dbReference type="EMBL" id="CP092867">
    <property type="protein sequence ID" value="UYV67320.1"/>
    <property type="molecule type" value="Genomic_DNA"/>
</dbReference>
<organism evidence="4 5">
    <name type="scientific">Cordylochernes scorpioides</name>
    <dbReference type="NCBI Taxonomy" id="51811"/>
    <lineage>
        <taxon>Eukaryota</taxon>
        <taxon>Metazoa</taxon>
        <taxon>Ecdysozoa</taxon>
        <taxon>Arthropoda</taxon>
        <taxon>Chelicerata</taxon>
        <taxon>Arachnida</taxon>
        <taxon>Pseudoscorpiones</taxon>
        <taxon>Cheliferoidea</taxon>
        <taxon>Chernetidae</taxon>
        <taxon>Cordylochernes</taxon>
    </lineage>
</organism>
<evidence type="ECO:0000313" key="5">
    <source>
        <dbReference type="Proteomes" id="UP001235939"/>
    </source>
</evidence>
<keyword evidence="1" id="KW-0880">Kelch repeat</keyword>
<dbReference type="Pfam" id="PF24681">
    <property type="entry name" value="Kelch_KLHDC2_KLHL20_DRC7"/>
    <property type="match status" value="1"/>
</dbReference>
<keyword evidence="2" id="KW-0677">Repeat</keyword>
<dbReference type="SUPFAM" id="SSF52540">
    <property type="entry name" value="P-loop containing nucleoside triphosphate hydrolases"/>
    <property type="match status" value="1"/>
</dbReference>
<dbReference type="PROSITE" id="PS50096">
    <property type="entry name" value="IQ"/>
    <property type="match status" value="2"/>
</dbReference>
<accession>A0ABY6KJI0</accession>